<dbReference type="EMBL" id="JX975338">
    <property type="protein sequence ID" value="AFW04791.1"/>
    <property type="molecule type" value="Genomic_DNA"/>
</dbReference>
<name>U3GL50_SALER</name>
<gene>
    <name evidence="3" type="primary">wdbP</name>
</gene>
<evidence type="ECO:0000259" key="1">
    <source>
        <dbReference type="Pfam" id="PF00534"/>
    </source>
</evidence>
<reference evidence="3" key="1">
    <citation type="journal article" date="2013" name="FEMS Microbiol. Rev.">
        <title>Structural diversity in Salmonella O antigens and its genetic basis.</title>
        <authorList>
            <person name="Liu B."/>
            <person name="Knirel Y.A."/>
            <person name="Feng L."/>
            <person name="Perepelov A.V."/>
            <person name="Senchenkova S.N."/>
            <person name="Reeves P.R."/>
            <person name="Wang L."/>
        </authorList>
    </citation>
    <scope>NUCLEOTIDE SEQUENCE</scope>
    <source>
        <strain evidence="3">G1441</strain>
    </source>
</reference>
<dbReference type="InterPro" id="IPR028098">
    <property type="entry name" value="Glyco_trans_4-like_N"/>
</dbReference>
<keyword evidence="3" id="KW-0808">Transferase</keyword>
<protein>
    <submittedName>
        <fullName evidence="3">Glycosyltransferase</fullName>
    </submittedName>
</protein>
<dbReference type="AlphaFoldDB" id="U3GL50"/>
<evidence type="ECO:0000313" key="3">
    <source>
        <dbReference type="EMBL" id="AFW04791.1"/>
    </source>
</evidence>
<sequence>MKIGMVVPSLKNTAPNNLAFSICKYGKKNNIDIDLFYLDKTDNYALDLDIKAKLLDNRTILDNYDIIHSHGLRPDLINIMANKNIIKVSTIHSFITDDLKNRYGLKGYLIALFWLKLLKKFNSCIAISKSAGNFYIKNNVKCYHIYNGVDFKKFNTNRKRSYSNSEKEIKIVTIAHLEKIKGLEQLLYLAALKKNVHVHIIGEGSHRKKLLDLIIKLGISERVVLHGYLNNASSYLDDFNVYVQPSLSEGFGIAVIEALAAKIPTVCSDIEVFRELFNSNEVDFFKLNDIESLFNAVTRAAQKSNIEIDRAAISVYKRFSSEVMSLNYIKWYKKLYEEKNY</sequence>
<accession>U3GL50</accession>
<dbReference type="Gene3D" id="3.40.50.2000">
    <property type="entry name" value="Glycogen Phosphorylase B"/>
    <property type="match status" value="2"/>
</dbReference>
<dbReference type="InterPro" id="IPR001296">
    <property type="entry name" value="Glyco_trans_1"/>
</dbReference>
<dbReference type="SUPFAM" id="SSF53756">
    <property type="entry name" value="UDP-Glycosyltransferase/glycogen phosphorylase"/>
    <property type="match status" value="1"/>
</dbReference>
<evidence type="ECO:0000259" key="2">
    <source>
        <dbReference type="Pfam" id="PF13439"/>
    </source>
</evidence>
<organism evidence="3">
    <name type="scientific">Salmonella enterica</name>
    <name type="common">Salmonella choleraesuis</name>
    <dbReference type="NCBI Taxonomy" id="28901"/>
    <lineage>
        <taxon>Bacteria</taxon>
        <taxon>Pseudomonadati</taxon>
        <taxon>Pseudomonadota</taxon>
        <taxon>Gammaproteobacteria</taxon>
        <taxon>Enterobacterales</taxon>
        <taxon>Enterobacteriaceae</taxon>
        <taxon>Salmonella</taxon>
    </lineage>
</organism>
<dbReference type="PANTHER" id="PTHR12526">
    <property type="entry name" value="GLYCOSYLTRANSFERASE"/>
    <property type="match status" value="1"/>
</dbReference>
<dbReference type="PANTHER" id="PTHR12526:SF630">
    <property type="entry name" value="GLYCOSYLTRANSFERASE"/>
    <property type="match status" value="1"/>
</dbReference>
<dbReference type="CDD" id="cd03801">
    <property type="entry name" value="GT4_PimA-like"/>
    <property type="match status" value="1"/>
</dbReference>
<feature type="domain" description="Glycosyl transferase family 1" evidence="1">
    <location>
        <begin position="159"/>
        <end position="303"/>
    </location>
</feature>
<proteinExistence type="predicted"/>
<dbReference type="GO" id="GO:0016757">
    <property type="term" value="F:glycosyltransferase activity"/>
    <property type="evidence" value="ECO:0007669"/>
    <property type="project" value="InterPro"/>
</dbReference>
<dbReference type="Pfam" id="PF00534">
    <property type="entry name" value="Glycos_transf_1"/>
    <property type="match status" value="1"/>
</dbReference>
<dbReference type="Pfam" id="PF13439">
    <property type="entry name" value="Glyco_transf_4"/>
    <property type="match status" value="1"/>
</dbReference>
<feature type="domain" description="Glycosyltransferase subfamily 4-like N-terminal" evidence="2">
    <location>
        <begin position="58"/>
        <end position="151"/>
    </location>
</feature>
<dbReference type="GO" id="GO:1901135">
    <property type="term" value="P:carbohydrate derivative metabolic process"/>
    <property type="evidence" value="ECO:0007669"/>
    <property type="project" value="UniProtKB-ARBA"/>
</dbReference>